<evidence type="ECO:0000256" key="5">
    <source>
        <dbReference type="SAM" id="MobiDB-lite"/>
    </source>
</evidence>
<dbReference type="SUPFAM" id="SSF46689">
    <property type="entry name" value="Homeodomain-like"/>
    <property type="match status" value="1"/>
</dbReference>
<dbReference type="PANTHER" id="PTHR31314">
    <property type="entry name" value="MYB FAMILY TRANSCRIPTION FACTOR PHL7-LIKE"/>
    <property type="match status" value="1"/>
</dbReference>
<dbReference type="PANTHER" id="PTHR31314:SF128">
    <property type="entry name" value="OS11G0106100 PROTEIN"/>
    <property type="match status" value="1"/>
</dbReference>
<dbReference type="NCBIfam" id="TIGR01557">
    <property type="entry name" value="myb_SHAQKYF"/>
    <property type="match status" value="1"/>
</dbReference>
<dbReference type="GO" id="GO:0005634">
    <property type="term" value="C:nucleus"/>
    <property type="evidence" value="ECO:0007669"/>
    <property type="project" value="UniProtKB-SubCell"/>
</dbReference>
<evidence type="ECO:0000256" key="1">
    <source>
        <dbReference type="ARBA" id="ARBA00004123"/>
    </source>
</evidence>
<proteinExistence type="predicted"/>
<feature type="domain" description="HTH myb-type" evidence="6">
    <location>
        <begin position="90"/>
        <end position="150"/>
    </location>
</feature>
<name>A0A4Y1R9U8_PRUDU</name>
<feature type="compositionally biased region" description="Polar residues" evidence="5">
    <location>
        <begin position="65"/>
        <end position="76"/>
    </location>
</feature>
<evidence type="ECO:0000256" key="4">
    <source>
        <dbReference type="ARBA" id="ARBA00023242"/>
    </source>
</evidence>
<dbReference type="InterPro" id="IPR009057">
    <property type="entry name" value="Homeodomain-like_sf"/>
</dbReference>
<evidence type="ECO:0000256" key="2">
    <source>
        <dbReference type="ARBA" id="ARBA00023015"/>
    </source>
</evidence>
<evidence type="ECO:0000259" key="6">
    <source>
        <dbReference type="PROSITE" id="PS51294"/>
    </source>
</evidence>
<dbReference type="AlphaFoldDB" id="A0A4Y1R9U8"/>
<feature type="compositionally biased region" description="Polar residues" evidence="5">
    <location>
        <begin position="21"/>
        <end position="33"/>
    </location>
</feature>
<keyword evidence="2" id="KW-0805">Transcription regulation</keyword>
<feature type="region of interest" description="Disordered" evidence="5">
    <location>
        <begin position="1"/>
        <end position="85"/>
    </location>
</feature>
<dbReference type="EMBL" id="AP019300">
    <property type="protein sequence ID" value="BBH00984.1"/>
    <property type="molecule type" value="Genomic_DNA"/>
</dbReference>
<keyword evidence="3" id="KW-0804">Transcription</keyword>
<dbReference type="GO" id="GO:0003700">
    <property type="term" value="F:DNA-binding transcription factor activity"/>
    <property type="evidence" value="ECO:0007669"/>
    <property type="project" value="InterPro"/>
</dbReference>
<dbReference type="InterPro" id="IPR001005">
    <property type="entry name" value="SANT/Myb"/>
</dbReference>
<dbReference type="FunFam" id="1.10.10.60:FF:000002">
    <property type="entry name" value="Myb family transcription factor"/>
    <property type="match status" value="1"/>
</dbReference>
<keyword evidence="4" id="KW-0539">Nucleus</keyword>
<dbReference type="InterPro" id="IPR006447">
    <property type="entry name" value="Myb_dom_plants"/>
</dbReference>
<protein>
    <submittedName>
        <fullName evidence="7">Myb-like HTH transcriptional regulator family protein</fullName>
    </submittedName>
</protein>
<evidence type="ECO:0000256" key="3">
    <source>
        <dbReference type="ARBA" id="ARBA00023163"/>
    </source>
</evidence>
<dbReference type="PROSITE" id="PS51294">
    <property type="entry name" value="HTH_MYB"/>
    <property type="match status" value="1"/>
</dbReference>
<sequence>MGLELAMTNEKDYGDQEENTSEGSSQLKCSSFDLNEEAGSDNYDDTKVEEFELSVDEDDEKRGQGNINSSTASSAEGNEGRRGKVRQYVRSKMPRLRWTPQLHLSFVHAVERLGGQDRATPKLVLQLMNVKGLSISHVKSHLQMYRSKKLDGDGQVVSEKQESRHGRDHIACMLHQTIKQPRQHAYFRTDNGGIVVATPSHDHRQPLHSDFKPNVPRSSCSLLNKEVVQGNKSMEMTVRSTTVPTNPSQFLEEKKWPPFGMINKQQCWRAKRFPAKINWSHNYNGSQSDHLVRHMRTTPRLNNEQFFHNTRSTEWNLGENKNTRRFPSNSHNSISNSSCHKTEFEPPFRLELNEEKILKYKEWMPELELGLSRRVENHEKTIFQHQMVSEEAYETAQRIKQNYYKALEDRSKQEISTKLSLSL</sequence>
<feature type="compositionally biased region" description="Acidic residues" evidence="5">
    <location>
        <begin position="34"/>
        <end position="43"/>
    </location>
</feature>
<organism evidence="7">
    <name type="scientific">Prunus dulcis</name>
    <name type="common">Almond</name>
    <name type="synonym">Amygdalus dulcis</name>
    <dbReference type="NCBI Taxonomy" id="3755"/>
    <lineage>
        <taxon>Eukaryota</taxon>
        <taxon>Viridiplantae</taxon>
        <taxon>Streptophyta</taxon>
        <taxon>Embryophyta</taxon>
        <taxon>Tracheophyta</taxon>
        <taxon>Spermatophyta</taxon>
        <taxon>Magnoliopsida</taxon>
        <taxon>eudicotyledons</taxon>
        <taxon>Gunneridae</taxon>
        <taxon>Pentapetalae</taxon>
        <taxon>rosids</taxon>
        <taxon>fabids</taxon>
        <taxon>Rosales</taxon>
        <taxon>Rosaceae</taxon>
        <taxon>Amygdaloideae</taxon>
        <taxon>Amygdaleae</taxon>
        <taxon>Prunus</taxon>
    </lineage>
</organism>
<evidence type="ECO:0000313" key="7">
    <source>
        <dbReference type="EMBL" id="BBH00984.1"/>
    </source>
</evidence>
<dbReference type="InterPro" id="IPR046955">
    <property type="entry name" value="PHR1-like"/>
</dbReference>
<feature type="compositionally biased region" description="Low complexity" evidence="5">
    <location>
        <begin position="328"/>
        <end position="338"/>
    </location>
</feature>
<gene>
    <name evidence="7" type="ORF">Prudu_011115</name>
</gene>
<dbReference type="GO" id="GO:0003677">
    <property type="term" value="F:DNA binding"/>
    <property type="evidence" value="ECO:0007669"/>
    <property type="project" value="InterPro"/>
</dbReference>
<feature type="region of interest" description="Disordered" evidence="5">
    <location>
        <begin position="319"/>
        <end position="340"/>
    </location>
</feature>
<comment type="subcellular location">
    <subcellularLocation>
        <location evidence="1">Nucleus</location>
    </subcellularLocation>
</comment>
<dbReference type="Gene3D" id="1.10.10.60">
    <property type="entry name" value="Homeodomain-like"/>
    <property type="match status" value="1"/>
</dbReference>
<dbReference type="InterPro" id="IPR017930">
    <property type="entry name" value="Myb_dom"/>
</dbReference>
<accession>A0A4Y1R9U8</accession>
<dbReference type="Pfam" id="PF00249">
    <property type="entry name" value="Myb_DNA-binding"/>
    <property type="match status" value="1"/>
</dbReference>
<reference evidence="7" key="1">
    <citation type="journal article" date="2019" name="Science">
        <title>Mutation of a bHLH transcription factor allowed almond domestication.</title>
        <authorList>
            <person name="Sanchez-Perez R."/>
            <person name="Pavan S."/>
            <person name="Mazzeo R."/>
            <person name="Moldovan C."/>
            <person name="Aiese Cigliano R."/>
            <person name="Del Cueto J."/>
            <person name="Ricciardi F."/>
            <person name="Lotti C."/>
            <person name="Ricciardi L."/>
            <person name="Dicenta F."/>
            <person name="Lopez-Marques R.L."/>
            <person name="Lindberg Moller B."/>
        </authorList>
    </citation>
    <scope>NUCLEOTIDE SEQUENCE</scope>
</reference>